<keyword evidence="4" id="KW-0472">Membrane</keyword>
<dbReference type="CDD" id="cd00082">
    <property type="entry name" value="HisKA"/>
    <property type="match status" value="1"/>
</dbReference>
<dbReference type="PANTHER" id="PTHR43547:SF2">
    <property type="entry name" value="HYBRID SIGNAL TRANSDUCTION HISTIDINE KINASE C"/>
    <property type="match status" value="1"/>
</dbReference>
<dbReference type="Pfam" id="PF07494">
    <property type="entry name" value="Reg_prop"/>
    <property type="match status" value="5"/>
</dbReference>
<dbReference type="InterPro" id="IPR005467">
    <property type="entry name" value="His_kinase_dom"/>
</dbReference>
<comment type="catalytic activity">
    <reaction evidence="1">
        <text>ATP + protein L-histidine = ADP + protein N-phospho-L-histidine.</text>
        <dbReference type="EC" id="2.7.13.3"/>
    </reaction>
</comment>
<dbReference type="InterPro" id="IPR015943">
    <property type="entry name" value="WD40/YVTN_repeat-like_dom_sf"/>
</dbReference>
<dbReference type="InterPro" id="IPR003661">
    <property type="entry name" value="HisK_dim/P_dom"/>
</dbReference>
<evidence type="ECO:0000259" key="5">
    <source>
        <dbReference type="PROSITE" id="PS50109"/>
    </source>
</evidence>
<evidence type="ECO:0000313" key="6">
    <source>
        <dbReference type="EMBL" id="MEA5141076.1"/>
    </source>
</evidence>
<dbReference type="Gene3D" id="2.130.10.10">
    <property type="entry name" value="YVTN repeat-like/Quinoprotein amine dehydrogenase"/>
    <property type="match status" value="2"/>
</dbReference>
<dbReference type="PRINTS" id="PR00344">
    <property type="entry name" value="BCTRLSENSOR"/>
</dbReference>
<dbReference type="SUPFAM" id="SSF55874">
    <property type="entry name" value="ATPase domain of HSP90 chaperone/DNA topoisomerase II/histidine kinase"/>
    <property type="match status" value="1"/>
</dbReference>
<dbReference type="Pfam" id="PF00512">
    <property type="entry name" value="HisKA"/>
    <property type="match status" value="1"/>
</dbReference>
<dbReference type="InterPro" id="IPR013783">
    <property type="entry name" value="Ig-like_fold"/>
</dbReference>
<keyword evidence="4" id="KW-0812">Transmembrane</keyword>
<dbReference type="PANTHER" id="PTHR43547">
    <property type="entry name" value="TWO-COMPONENT HISTIDINE KINASE"/>
    <property type="match status" value="1"/>
</dbReference>
<dbReference type="SMART" id="SM00387">
    <property type="entry name" value="HATPase_c"/>
    <property type="match status" value="1"/>
</dbReference>
<dbReference type="InterPro" id="IPR036097">
    <property type="entry name" value="HisK_dim/P_sf"/>
</dbReference>
<keyword evidence="7" id="KW-1185">Reference proteome</keyword>
<evidence type="ECO:0000256" key="4">
    <source>
        <dbReference type="SAM" id="Phobius"/>
    </source>
</evidence>
<protein>
    <recommendedName>
        <fullName evidence="2">histidine kinase</fullName>
        <ecNumber evidence="2">2.7.13.3</ecNumber>
    </recommendedName>
</protein>
<keyword evidence="4" id="KW-1133">Transmembrane helix</keyword>
<organism evidence="6 7">
    <name type="scientific">Arcicella rigui</name>
    <dbReference type="NCBI Taxonomy" id="797020"/>
    <lineage>
        <taxon>Bacteria</taxon>
        <taxon>Pseudomonadati</taxon>
        <taxon>Bacteroidota</taxon>
        <taxon>Cytophagia</taxon>
        <taxon>Cytophagales</taxon>
        <taxon>Flectobacillaceae</taxon>
        <taxon>Arcicella</taxon>
    </lineage>
</organism>
<proteinExistence type="predicted"/>
<comment type="caution">
    <text evidence="6">The sequence shown here is derived from an EMBL/GenBank/DDBJ whole genome shotgun (WGS) entry which is preliminary data.</text>
</comment>
<accession>A0ABU5QDZ9</accession>
<dbReference type="EC" id="2.7.13.3" evidence="2"/>
<dbReference type="SMART" id="SM00388">
    <property type="entry name" value="HisKA"/>
    <property type="match status" value="1"/>
</dbReference>
<dbReference type="PROSITE" id="PS50109">
    <property type="entry name" value="HIS_KIN"/>
    <property type="match status" value="1"/>
</dbReference>
<gene>
    <name evidence="6" type="ORF">VB248_18130</name>
</gene>
<feature type="transmembrane region" description="Helical" evidence="4">
    <location>
        <begin position="753"/>
        <end position="775"/>
    </location>
</feature>
<dbReference type="EMBL" id="JAYFUM010000023">
    <property type="protein sequence ID" value="MEA5141076.1"/>
    <property type="molecule type" value="Genomic_DNA"/>
</dbReference>
<sequence length="1030" mass="118282">MAQSYFFKHYQVENGLSNNTVYCSTQDKNGFLWFGTKDGLNRFDGYHFKTFHPAELPHTYNPDLINCLKIDKHGTLWVGSTKGLYFFDNQKERLLRFAQTEAFNEINAIAIDGKNQLWFLSQQMLCRYNTENKRITVFPVSKYFEATALTIDASGNLWVATNHGLIEKFQESTGTFKAYDVFEHSPKVSSNWIHTLYFVGNEALYIGTASQGIKRFDLKTETYKDVLRTNPDKTKVHVRDIQAYAKNELWFATESGIFILNTKTNQFTNLKKKFLDPFSLTDNAVYSLCKDKEGGIWIGTYFGGINYYSKKHSLFQKYFADNSKKSISGNAVREICEDYQGNIWIGTEDRGLSKLNPTTGAITQFMPTGESTSIIYSNIHGLMAVGNDLWIGTFEHGLDILDIRTGKVKKRYNTGTGKYDLKNNFIVSLFQSKAGDIYVGTASTLLRYEPKVDGFIPVEEVPNNIWTSSMLEDFRHTIWLGTHGGVYYFNPTTKEKGFLCNRPDDKNTLTNNNINAIYEDSQQCLWFSTEGGGLCKLSKDRKTITNITTEDGLPSNFIYKALEDNQHHLWITTSRGLVNYNPKTKELVTYTKDNGLLSDQFNYNSGYKDAKGKMYFGSVKGLITFTPEAIEISKSIAPIYITGFRVDNKEQEVDSEHSFLKKSIIYTQEITLPYDKSSFNIDFAALSYISPEMTEYLYFMKGLDKEWTAIKPNRKVYFTNLSPGKYTFHLKAFINGNWSKEEKVLKINILPPWWATIWAYLFYAVVVLSLIYYLLRTYLIIVEDKKAKEIYEAKIDFFTNLAHEIRTPLTLIKGPVENLLEQMDENPDIKEDVMMMDRNTNRLIALVTQILDFRKVETKSFSVNIIRLNVTEMLKDAYLNFNLLTKKRKLAYQIEYPPNDIYAMVDEEALNKIFSNLFSNAIKFAQKKVAIRLLAPTEKATYLTIEFENDGLSIPSEMKEKIFEPFYRLKESKQEGTGIGLALARSLTELLHGDLFLKESSDGAIIFVLKLPLESTNTLNKRYASSHFTC</sequence>
<dbReference type="InterPro" id="IPR011123">
    <property type="entry name" value="Y_Y_Y"/>
</dbReference>
<evidence type="ECO:0000256" key="3">
    <source>
        <dbReference type="ARBA" id="ARBA00022553"/>
    </source>
</evidence>
<dbReference type="Gene3D" id="1.10.287.130">
    <property type="match status" value="1"/>
</dbReference>
<dbReference type="SUPFAM" id="SSF47384">
    <property type="entry name" value="Homodimeric domain of signal transducing histidine kinase"/>
    <property type="match status" value="1"/>
</dbReference>
<feature type="domain" description="Histidine kinase" evidence="5">
    <location>
        <begin position="800"/>
        <end position="1015"/>
    </location>
</feature>
<evidence type="ECO:0000256" key="1">
    <source>
        <dbReference type="ARBA" id="ARBA00000085"/>
    </source>
</evidence>
<dbReference type="CDD" id="cd00075">
    <property type="entry name" value="HATPase"/>
    <property type="match status" value="1"/>
</dbReference>
<dbReference type="InterPro" id="IPR011110">
    <property type="entry name" value="Reg_prop"/>
</dbReference>
<dbReference type="RefSeq" id="WP_323298230.1">
    <property type="nucleotide sequence ID" value="NZ_JAYFUM010000023.1"/>
</dbReference>
<keyword evidence="3" id="KW-0597">Phosphoprotein</keyword>
<dbReference type="Proteomes" id="UP001302949">
    <property type="component" value="Unassembled WGS sequence"/>
</dbReference>
<dbReference type="InterPro" id="IPR004358">
    <property type="entry name" value="Sig_transdc_His_kin-like_C"/>
</dbReference>
<reference evidence="6 7" key="1">
    <citation type="submission" date="2023-12" db="EMBL/GenBank/DDBJ databases">
        <title>Novel species of the genus Arcicella isolated from rivers.</title>
        <authorList>
            <person name="Lu H."/>
        </authorList>
    </citation>
    <scope>NUCLEOTIDE SEQUENCE [LARGE SCALE GENOMIC DNA]</scope>
    <source>
        <strain evidence="6 7">KCTC 23307</strain>
    </source>
</reference>
<evidence type="ECO:0000313" key="7">
    <source>
        <dbReference type="Proteomes" id="UP001302949"/>
    </source>
</evidence>
<dbReference type="InterPro" id="IPR003594">
    <property type="entry name" value="HATPase_dom"/>
</dbReference>
<dbReference type="SUPFAM" id="SSF63829">
    <property type="entry name" value="Calcium-dependent phosphotriesterase"/>
    <property type="match status" value="3"/>
</dbReference>
<name>A0ABU5QDZ9_9BACT</name>
<evidence type="ECO:0000256" key="2">
    <source>
        <dbReference type="ARBA" id="ARBA00012438"/>
    </source>
</evidence>
<dbReference type="Pfam" id="PF02518">
    <property type="entry name" value="HATPase_c"/>
    <property type="match status" value="1"/>
</dbReference>
<dbReference type="InterPro" id="IPR036890">
    <property type="entry name" value="HATPase_C_sf"/>
</dbReference>
<dbReference type="Gene3D" id="2.60.40.10">
    <property type="entry name" value="Immunoglobulins"/>
    <property type="match status" value="1"/>
</dbReference>
<dbReference type="Pfam" id="PF07495">
    <property type="entry name" value="Y_Y_Y"/>
    <property type="match status" value="1"/>
</dbReference>
<dbReference type="Gene3D" id="3.30.565.10">
    <property type="entry name" value="Histidine kinase-like ATPase, C-terminal domain"/>
    <property type="match status" value="1"/>
</dbReference>